<keyword evidence="4 7" id="KW-0689">Ribosomal protein</keyword>
<evidence type="ECO:0000256" key="2">
    <source>
        <dbReference type="ARBA" id="ARBA00022730"/>
    </source>
</evidence>
<dbReference type="PANTHER" id="PTHR33280">
    <property type="entry name" value="50S RIBOSOMAL PROTEIN L31, CHLOROPLASTIC"/>
    <property type="match status" value="1"/>
</dbReference>
<dbReference type="InterPro" id="IPR027491">
    <property type="entry name" value="Ribosomal_bL31_A"/>
</dbReference>
<dbReference type="EMBL" id="LR215043">
    <property type="protein sequence ID" value="VEU78115.1"/>
    <property type="molecule type" value="Genomic_DNA"/>
</dbReference>
<dbReference type="InterPro" id="IPR042105">
    <property type="entry name" value="Ribosomal_bL31_sf"/>
</dbReference>
<evidence type="ECO:0000256" key="1">
    <source>
        <dbReference type="ARBA" id="ARBA00009296"/>
    </source>
</evidence>
<dbReference type="GO" id="GO:0006412">
    <property type="term" value="P:translation"/>
    <property type="evidence" value="ECO:0007669"/>
    <property type="project" value="UniProtKB-UniRule"/>
</dbReference>
<reference evidence="8 9" key="1">
    <citation type="submission" date="2019-01" db="EMBL/GenBank/DDBJ databases">
        <authorList>
            <consortium name="Pathogen Informatics"/>
        </authorList>
    </citation>
    <scope>NUCLEOTIDE SEQUENCE [LARGE SCALE GENOMIC DNA]</scope>
    <source>
        <strain evidence="8 9">NCTC10184</strain>
    </source>
</reference>
<evidence type="ECO:0000256" key="7">
    <source>
        <dbReference type="HAMAP-Rule" id="MF_00501"/>
    </source>
</evidence>
<accession>A0A449BAA4</accession>
<comment type="function">
    <text evidence="7">Binds the 23S rRNA.</text>
</comment>
<dbReference type="NCBIfam" id="TIGR00105">
    <property type="entry name" value="L31"/>
    <property type="match status" value="1"/>
</dbReference>
<keyword evidence="9" id="KW-1185">Reference proteome</keyword>
<evidence type="ECO:0000256" key="6">
    <source>
        <dbReference type="ARBA" id="ARBA00035687"/>
    </source>
</evidence>
<dbReference type="PANTHER" id="PTHR33280:SF1">
    <property type="entry name" value="LARGE RIBOSOMAL SUBUNIT PROTEIN BL31C"/>
    <property type="match status" value="1"/>
</dbReference>
<protein>
    <recommendedName>
        <fullName evidence="6 7">Large ribosomal subunit protein bL31</fullName>
    </recommendedName>
</protein>
<dbReference type="NCBIfam" id="NF000612">
    <property type="entry name" value="PRK00019.1"/>
    <property type="match status" value="1"/>
</dbReference>
<dbReference type="SUPFAM" id="SSF143800">
    <property type="entry name" value="L28p-like"/>
    <property type="match status" value="1"/>
</dbReference>
<gene>
    <name evidence="7 8" type="primary">rpmE</name>
    <name evidence="8" type="ORF">NCTC10184_00337</name>
</gene>
<dbReference type="KEGG" id="mcob:NCTC10184_00337"/>
<dbReference type="GO" id="GO:0003735">
    <property type="term" value="F:structural constituent of ribosome"/>
    <property type="evidence" value="ECO:0007669"/>
    <property type="project" value="InterPro"/>
</dbReference>
<evidence type="ECO:0000313" key="8">
    <source>
        <dbReference type="EMBL" id="VEU78115.1"/>
    </source>
</evidence>
<evidence type="ECO:0000256" key="4">
    <source>
        <dbReference type="ARBA" id="ARBA00022980"/>
    </source>
</evidence>
<dbReference type="GO" id="GO:1990904">
    <property type="term" value="C:ribonucleoprotein complex"/>
    <property type="evidence" value="ECO:0007669"/>
    <property type="project" value="UniProtKB-KW"/>
</dbReference>
<comment type="caution">
    <text evidence="7">Lacks conserved residue(s) required for the propagation of feature annotation.</text>
</comment>
<dbReference type="GO" id="GO:0019843">
    <property type="term" value="F:rRNA binding"/>
    <property type="evidence" value="ECO:0007669"/>
    <property type="project" value="UniProtKB-KW"/>
</dbReference>
<dbReference type="PRINTS" id="PR01249">
    <property type="entry name" value="RIBOSOMALL31"/>
</dbReference>
<dbReference type="GO" id="GO:0005840">
    <property type="term" value="C:ribosome"/>
    <property type="evidence" value="ECO:0007669"/>
    <property type="project" value="UniProtKB-KW"/>
</dbReference>
<dbReference type="InterPro" id="IPR034704">
    <property type="entry name" value="Ribosomal_bL28/bL31-like_sf"/>
</dbReference>
<keyword evidence="5 7" id="KW-0687">Ribonucleoprotein</keyword>
<evidence type="ECO:0000256" key="5">
    <source>
        <dbReference type="ARBA" id="ARBA00023274"/>
    </source>
</evidence>
<dbReference type="Pfam" id="PF01197">
    <property type="entry name" value="Ribosomal_L31"/>
    <property type="match status" value="1"/>
</dbReference>
<evidence type="ECO:0000313" key="9">
    <source>
        <dbReference type="Proteomes" id="UP000290876"/>
    </source>
</evidence>
<dbReference type="InterPro" id="IPR002150">
    <property type="entry name" value="Ribosomal_bL31"/>
</dbReference>
<proteinExistence type="inferred from homology"/>
<evidence type="ECO:0000256" key="3">
    <source>
        <dbReference type="ARBA" id="ARBA00022884"/>
    </source>
</evidence>
<dbReference type="OrthoDB" id="9803251at2"/>
<comment type="subunit">
    <text evidence="7">Part of the 50S ribosomal subunit.</text>
</comment>
<dbReference type="Gene3D" id="4.10.830.30">
    <property type="entry name" value="Ribosomal protein L31"/>
    <property type="match status" value="1"/>
</dbReference>
<dbReference type="AlphaFoldDB" id="A0A449BAA4"/>
<dbReference type="RefSeq" id="WP_129622962.1">
    <property type="nucleotide sequence ID" value="NZ_LR215043.1"/>
</dbReference>
<organism evidence="8 9">
    <name type="scientific">Mycoplasmopsis columbinasalis</name>
    <dbReference type="NCBI Taxonomy" id="114880"/>
    <lineage>
        <taxon>Bacteria</taxon>
        <taxon>Bacillati</taxon>
        <taxon>Mycoplasmatota</taxon>
        <taxon>Mycoplasmoidales</taxon>
        <taxon>Metamycoplasmataceae</taxon>
        <taxon>Mycoplasmopsis</taxon>
    </lineage>
</organism>
<keyword evidence="2 7" id="KW-0699">rRNA-binding</keyword>
<dbReference type="Proteomes" id="UP000290876">
    <property type="component" value="Chromosome"/>
</dbReference>
<dbReference type="HAMAP" id="MF_00501">
    <property type="entry name" value="Ribosomal_bL31_1"/>
    <property type="match status" value="1"/>
</dbReference>
<comment type="similarity">
    <text evidence="1 7">Belongs to the bacterial ribosomal protein bL31 family. Type A subfamily.</text>
</comment>
<name>A0A449BAA4_9BACT</name>
<sequence>MKKDLHPQYFDVKVTCQTCGKKFEFKSTKKQFTVDVCSGCHVVYTGDKTKQKATGMIDKFNQRFAKSQQKQKDQKK</sequence>
<keyword evidence="3 7" id="KW-0694">RNA-binding</keyword>